<dbReference type="RefSeq" id="WP_276727712.1">
    <property type="nucleotide sequence ID" value="NZ_JAFKMR010000010.1"/>
</dbReference>
<evidence type="ECO:0000313" key="6">
    <source>
        <dbReference type="Proteomes" id="UP000664800"/>
    </source>
</evidence>
<evidence type="ECO:0000256" key="1">
    <source>
        <dbReference type="ARBA" id="ARBA00010062"/>
    </source>
</evidence>
<dbReference type="CDD" id="cd06334">
    <property type="entry name" value="PBP1_ABC_ligand_binding-like"/>
    <property type="match status" value="1"/>
</dbReference>
<dbReference type="AlphaFoldDB" id="A0A8I1MUL9"/>
<proteinExistence type="inferred from homology"/>
<dbReference type="Proteomes" id="UP000664800">
    <property type="component" value="Unassembled WGS sequence"/>
</dbReference>
<dbReference type="PANTHER" id="PTHR47235:SF1">
    <property type="entry name" value="BLR6548 PROTEIN"/>
    <property type="match status" value="1"/>
</dbReference>
<gene>
    <name evidence="5" type="ORF">J0I24_02885</name>
</gene>
<evidence type="ECO:0000256" key="3">
    <source>
        <dbReference type="SAM" id="SignalP"/>
    </source>
</evidence>
<feature type="chain" id="PRO_5034193533" evidence="3">
    <location>
        <begin position="28"/>
        <end position="447"/>
    </location>
</feature>
<evidence type="ECO:0000256" key="2">
    <source>
        <dbReference type="ARBA" id="ARBA00022729"/>
    </source>
</evidence>
<feature type="domain" description="Leucine-binding protein" evidence="4">
    <location>
        <begin position="35"/>
        <end position="399"/>
    </location>
</feature>
<comment type="similarity">
    <text evidence="1">Belongs to the leucine-binding protein family.</text>
</comment>
<dbReference type="InterPro" id="IPR028081">
    <property type="entry name" value="Leu-bd"/>
</dbReference>
<feature type="signal peptide" evidence="3">
    <location>
        <begin position="1"/>
        <end position="27"/>
    </location>
</feature>
<dbReference type="InterPro" id="IPR028082">
    <property type="entry name" value="Peripla_BP_I"/>
</dbReference>
<dbReference type="EMBL" id="JAFKMR010000010">
    <property type="protein sequence ID" value="MBN8743232.1"/>
    <property type="molecule type" value="Genomic_DNA"/>
</dbReference>
<protein>
    <submittedName>
        <fullName evidence="5">ABC transporter substrate-binding protein</fullName>
    </submittedName>
</protein>
<organism evidence="5 6">
    <name type="scientific">Thiomonas arsenitoxydans (strain DSM 22701 / CIP 110005 / 3As)</name>
    <dbReference type="NCBI Taxonomy" id="426114"/>
    <lineage>
        <taxon>Bacteria</taxon>
        <taxon>Pseudomonadati</taxon>
        <taxon>Pseudomonadota</taxon>
        <taxon>Betaproteobacteria</taxon>
        <taxon>Burkholderiales</taxon>
        <taxon>Thiomonas</taxon>
    </lineage>
</organism>
<dbReference type="PROSITE" id="PS51318">
    <property type="entry name" value="TAT"/>
    <property type="match status" value="1"/>
</dbReference>
<name>A0A8I1MUL9_THIA3</name>
<evidence type="ECO:0000313" key="5">
    <source>
        <dbReference type="EMBL" id="MBN8743232.1"/>
    </source>
</evidence>
<evidence type="ECO:0000259" key="4">
    <source>
        <dbReference type="Pfam" id="PF13458"/>
    </source>
</evidence>
<keyword evidence="2 3" id="KW-0732">Signal</keyword>
<dbReference type="InterPro" id="IPR006311">
    <property type="entry name" value="TAT_signal"/>
</dbReference>
<dbReference type="SUPFAM" id="SSF53822">
    <property type="entry name" value="Periplasmic binding protein-like I"/>
    <property type="match status" value="1"/>
</dbReference>
<comment type="caution">
    <text evidence="5">The sequence shown here is derived from an EMBL/GenBank/DDBJ whole genome shotgun (WGS) entry which is preliminary data.</text>
</comment>
<accession>A0A8I1MUL9</accession>
<sequence>MNMRKTLLGATAMVALAASLAGPLAQAAANEQFFPVLVYRTGPYGPNGVPWANGYVDYLKMINARDGGVNGVKLTWEECETAYATDRGVECYERLKGKGPTGATVVQPLSTGVTFALTEKAPKDKIPLITAGYGRSESADGAVFKWNFPMLGTYWTAADIIVQALIKREGGAGKLKGKTIALVYHDSPYGKEPIAMLEARSKMHGFKFIKLPVTHPGVEQKAIWLQVRRERPDYVLLWGWGVMNATALKEAVATAYPLDRMYGVWWSGAEPDVKDVGESAKGYNALAMQYGAGIGKVQQDILKYVYDKNNGTGARDLVGQVLYNRGLYSAMLAVEGVRRSQEQYGKKPMTGEQVRWGLENLNFNDAALKRLGIEGQLRPLRTTCDDHMGSSWARMQTWDGKKWVMHDAWYEADMQIIKPMVREAAAKYAKEHNITPRDCAKEMTSGS</sequence>
<dbReference type="PANTHER" id="PTHR47235">
    <property type="entry name" value="BLR6548 PROTEIN"/>
    <property type="match status" value="1"/>
</dbReference>
<dbReference type="Pfam" id="PF13458">
    <property type="entry name" value="Peripla_BP_6"/>
    <property type="match status" value="1"/>
</dbReference>
<reference evidence="5" key="1">
    <citation type="submission" date="2021-02" db="EMBL/GenBank/DDBJ databases">
        <title>Thiocyanate and organic carbon inputs drive convergent selection for specific autotrophic Afipia and Thiobacillus strains within complex microbiomes.</title>
        <authorList>
            <person name="Huddy R.J."/>
            <person name="Sachdeva R."/>
            <person name="Kadzinga F."/>
            <person name="Kantor R.S."/>
            <person name="Harrison S.T.L."/>
            <person name="Banfield J.F."/>
        </authorList>
    </citation>
    <scope>NUCLEOTIDE SEQUENCE</scope>
    <source>
        <strain evidence="5">SCN18_13_7_16_R3_B_64_19</strain>
    </source>
</reference>
<dbReference type="Gene3D" id="3.40.50.2300">
    <property type="match status" value="2"/>
</dbReference>